<evidence type="ECO:0000256" key="2">
    <source>
        <dbReference type="ARBA" id="ARBA00022679"/>
    </source>
</evidence>
<evidence type="ECO:0000313" key="6">
    <source>
        <dbReference type="Proteomes" id="UP000033457"/>
    </source>
</evidence>
<dbReference type="PROSITE" id="PS51682">
    <property type="entry name" value="SAM_OMT_I"/>
    <property type="match status" value="1"/>
</dbReference>
<dbReference type="EMBL" id="CP011312">
    <property type="protein sequence ID" value="AKE41705.1"/>
    <property type="molecule type" value="Genomic_DNA"/>
</dbReference>
<dbReference type="InterPro" id="IPR029063">
    <property type="entry name" value="SAM-dependent_MTases_sf"/>
</dbReference>
<dbReference type="GO" id="GO:0008171">
    <property type="term" value="F:O-methyltransferase activity"/>
    <property type="evidence" value="ECO:0007669"/>
    <property type="project" value="InterPro"/>
</dbReference>
<dbReference type="STRING" id="35755.UL82_07720"/>
<evidence type="ECO:0000256" key="3">
    <source>
        <dbReference type="ARBA" id="ARBA00022691"/>
    </source>
</evidence>
<evidence type="ECO:0000313" key="7">
    <source>
        <dbReference type="Proteomes" id="UP000271380"/>
    </source>
</evidence>
<keyword evidence="6" id="KW-1185">Reference proteome</keyword>
<dbReference type="GO" id="GO:0032259">
    <property type="term" value="P:methylation"/>
    <property type="evidence" value="ECO:0007669"/>
    <property type="project" value="UniProtKB-KW"/>
</dbReference>
<dbReference type="EMBL" id="LR134377">
    <property type="protein sequence ID" value="VEH08981.1"/>
    <property type="molecule type" value="Genomic_DNA"/>
</dbReference>
<name>A0A0F6R170_9CORY</name>
<proteinExistence type="predicted"/>
<protein>
    <submittedName>
        <fullName evidence="4 5">Methyltransferase</fullName>
        <ecNumber evidence="5">2.1.1.-</ecNumber>
    </submittedName>
</protein>
<evidence type="ECO:0000313" key="5">
    <source>
        <dbReference type="EMBL" id="VEH08981.1"/>
    </source>
</evidence>
<keyword evidence="3" id="KW-0949">S-adenosyl-L-methionine</keyword>
<evidence type="ECO:0000256" key="1">
    <source>
        <dbReference type="ARBA" id="ARBA00022603"/>
    </source>
</evidence>
<dbReference type="Proteomes" id="UP000271380">
    <property type="component" value="Chromosome"/>
</dbReference>
<gene>
    <name evidence="5" type="ORF">NCTC949_02107</name>
    <name evidence="4" type="ORF">UL82_07720</name>
</gene>
<dbReference type="KEGG" id="cku:UL82_07720"/>
<reference evidence="5 7" key="2">
    <citation type="submission" date="2018-12" db="EMBL/GenBank/DDBJ databases">
        <authorList>
            <consortium name="Pathogen Informatics"/>
        </authorList>
    </citation>
    <scope>NUCLEOTIDE SEQUENCE [LARGE SCALE GENOMIC DNA]</scope>
    <source>
        <strain evidence="5 7">NCTC949</strain>
    </source>
</reference>
<dbReference type="Gene3D" id="3.40.50.150">
    <property type="entry name" value="Vaccinia Virus protein VP39"/>
    <property type="match status" value="1"/>
</dbReference>
<keyword evidence="1 4" id="KW-0489">Methyltransferase</keyword>
<dbReference type="AlphaFoldDB" id="A0A0F6R170"/>
<keyword evidence="2 4" id="KW-0808">Transferase</keyword>
<accession>A0A0F6R170</accession>
<organism evidence="4 6">
    <name type="scientific">Corynebacterium kutscheri</name>
    <dbReference type="NCBI Taxonomy" id="35755"/>
    <lineage>
        <taxon>Bacteria</taxon>
        <taxon>Bacillati</taxon>
        <taxon>Actinomycetota</taxon>
        <taxon>Actinomycetes</taxon>
        <taxon>Mycobacteriales</taxon>
        <taxon>Corynebacteriaceae</taxon>
        <taxon>Corynebacterium</taxon>
    </lineage>
</organism>
<dbReference type="HOGENOM" id="CLU_067676_2_1_11"/>
<evidence type="ECO:0000313" key="4">
    <source>
        <dbReference type="EMBL" id="AKE41705.1"/>
    </source>
</evidence>
<sequence length="226" mass="24027">MYHPAFAFSAHKLKHVNETALGLMHSYIEETSTTSEALSSAREAAQEFGLAIPDGATGQLLSTLACATRATNLVAASPAADVIGLYLLDGAADNAVLSCIDPEPEHHKRAKTTLHQAGYSFSQIRSLPSRPLDVLGRLANNAYQVIYADIAPVEFRAFIDAALPLLTSGGVLVLSDSLLDGTLADASRKDRDTVAARDTDEYLHTLDSAIVTRLPLGAGITLITKR</sequence>
<dbReference type="SUPFAM" id="SSF53335">
    <property type="entry name" value="S-adenosyl-L-methionine-dependent methyltransferases"/>
    <property type="match status" value="1"/>
</dbReference>
<dbReference type="Proteomes" id="UP000033457">
    <property type="component" value="Chromosome"/>
</dbReference>
<dbReference type="InterPro" id="IPR002935">
    <property type="entry name" value="SAM_O-MeTrfase"/>
</dbReference>
<dbReference type="Pfam" id="PF01596">
    <property type="entry name" value="Methyltransf_3"/>
    <property type="match status" value="1"/>
</dbReference>
<dbReference type="EC" id="2.1.1.-" evidence="5"/>
<reference evidence="4 6" key="1">
    <citation type="journal article" date="2015" name="Genome Announc.">
        <title>Complete Genome Sequence of Corynebacterium kutscheri DSM 20755, a Corynebacterial Type Strain with Remarkably Low G+C Content of Chromosomal DNA.</title>
        <authorList>
            <person name="Ruckert C."/>
            <person name="Albersmeier A."/>
            <person name="Winkler A."/>
            <person name="Tauch A."/>
        </authorList>
    </citation>
    <scope>NUCLEOTIDE SEQUENCE [LARGE SCALE GENOMIC DNA]</scope>
    <source>
        <strain evidence="4 6">DSM 20755</strain>
    </source>
</reference>